<reference evidence="2" key="1">
    <citation type="submission" date="2021-03" db="EMBL/GenBank/DDBJ databases">
        <authorList>
            <consortium name="Genoscope - CEA"/>
            <person name="William W."/>
        </authorList>
    </citation>
    <scope>NUCLEOTIDE SEQUENCE</scope>
    <source>
        <strain evidence="2">Doubled-haploid Pahang</strain>
    </source>
</reference>
<sequence>MVSGFHRSVSLPGSNRLDEPCHLRSTSLPCRSHPALSHLIDQIRSCLDPCTRCSSPAAGLGRIDRLLAALDDLLRLPQAQDTLRGGPAWVDRLLDGFLRLVDAHGSLRSVVTALGQDHAEARAAIRRRDPVRLASAARSHRRAEKELARLASTVKDLARSRSLNPGLWAEEAEAEVAGIIAEAVAATAATSMAVFLAIAAVSSSAATSMSKGSWTDRALRRAWKKRSEEGAMKAMEESMEGLEEGNGRVFRSLVNTRVALLNILTPSL</sequence>
<dbReference type="PANTHER" id="PTHR33070">
    <property type="entry name" value="OS06G0725500 PROTEIN"/>
    <property type="match status" value="1"/>
</dbReference>
<dbReference type="Proteomes" id="UP000012960">
    <property type="component" value="Unplaced"/>
</dbReference>
<dbReference type="Gramene" id="Ma01_t02650.1">
    <property type="protein sequence ID" value="Ma01_p02650.1"/>
    <property type="gene ID" value="Ma01_g02650"/>
</dbReference>
<proteinExistence type="predicted"/>
<gene>
    <name evidence="2" type="ORF">GSMUA_286530.1</name>
</gene>
<organism evidence="3 4">
    <name type="scientific">Musa acuminata subsp. malaccensis</name>
    <name type="common">Wild banana</name>
    <name type="synonym">Musa malaccensis</name>
    <dbReference type="NCBI Taxonomy" id="214687"/>
    <lineage>
        <taxon>Eukaryota</taxon>
        <taxon>Viridiplantae</taxon>
        <taxon>Streptophyta</taxon>
        <taxon>Embryophyta</taxon>
        <taxon>Tracheophyta</taxon>
        <taxon>Spermatophyta</taxon>
        <taxon>Magnoliopsida</taxon>
        <taxon>Liliopsida</taxon>
        <taxon>Zingiberales</taxon>
        <taxon>Musaceae</taxon>
        <taxon>Musa</taxon>
    </lineage>
</organism>
<accession>A0A804HPK3</accession>
<dbReference type="AlphaFoldDB" id="A0A804HPK3"/>
<dbReference type="GO" id="GO:0048367">
    <property type="term" value="P:shoot system development"/>
    <property type="evidence" value="ECO:0007669"/>
    <property type="project" value="InterPro"/>
</dbReference>
<protein>
    <submittedName>
        <fullName evidence="2">(wild Malaysian banana) hypothetical protein</fullName>
    </submittedName>
</protein>
<dbReference type="EnsemblPlants" id="Ma01_t02650.1">
    <property type="protein sequence ID" value="Ma01_p02650.1"/>
    <property type="gene ID" value="Ma01_g02650"/>
</dbReference>
<dbReference type="OMA" id="CVECIES"/>
<dbReference type="EMBL" id="HG996466">
    <property type="protein sequence ID" value="CAG1858358.1"/>
    <property type="molecule type" value="Genomic_DNA"/>
</dbReference>
<evidence type="ECO:0000313" key="4">
    <source>
        <dbReference type="Proteomes" id="UP000012960"/>
    </source>
</evidence>
<dbReference type="Pfam" id="PF03087">
    <property type="entry name" value="BPS1"/>
    <property type="match status" value="1"/>
</dbReference>
<keyword evidence="4" id="KW-1185">Reference proteome</keyword>
<reference evidence="3" key="2">
    <citation type="submission" date="2021-05" db="UniProtKB">
        <authorList>
            <consortium name="EnsemblPlants"/>
        </authorList>
    </citation>
    <scope>IDENTIFICATION</scope>
    <source>
        <strain evidence="3">subsp. malaccensis</strain>
    </source>
</reference>
<dbReference type="GO" id="GO:0048364">
    <property type="term" value="P:root development"/>
    <property type="evidence" value="ECO:0007669"/>
    <property type="project" value="InterPro"/>
</dbReference>
<evidence type="ECO:0000313" key="2">
    <source>
        <dbReference type="EMBL" id="CAG1858358.1"/>
    </source>
</evidence>
<evidence type="ECO:0000313" key="3">
    <source>
        <dbReference type="EnsemblPlants" id="Ma01_p02650.1"/>
    </source>
</evidence>
<keyword evidence="1" id="KW-0175">Coiled coil</keyword>
<dbReference type="FunCoup" id="A0A804HPK3">
    <property type="interactions" value="1785"/>
</dbReference>
<feature type="coiled-coil region" evidence="1">
    <location>
        <begin position="133"/>
        <end position="160"/>
    </location>
</feature>
<dbReference type="InterPro" id="IPR004320">
    <property type="entry name" value="BPS1_pln"/>
</dbReference>
<dbReference type="OrthoDB" id="784009at2759"/>
<dbReference type="PANTHER" id="PTHR33070:SF49">
    <property type="entry name" value="OS06G0725500 PROTEIN"/>
    <property type="match status" value="1"/>
</dbReference>
<evidence type="ECO:0000256" key="1">
    <source>
        <dbReference type="SAM" id="Coils"/>
    </source>
</evidence>
<name>A0A804HPK3_MUSAM</name>